<dbReference type="SUPFAM" id="SSF52047">
    <property type="entry name" value="RNI-like"/>
    <property type="match status" value="1"/>
</dbReference>
<reference evidence="4" key="1">
    <citation type="journal article" date="2011" name="Genome Res.">
        <title>Phylogeny-wide analysis of social amoeba genomes highlights ancient origins for complex intercellular communication.</title>
        <authorList>
            <person name="Heidel A.J."/>
            <person name="Lawal H.M."/>
            <person name="Felder M."/>
            <person name="Schilde C."/>
            <person name="Helps N.R."/>
            <person name="Tunggal B."/>
            <person name="Rivero F."/>
            <person name="John U."/>
            <person name="Schleicher M."/>
            <person name="Eichinger L."/>
            <person name="Platzer M."/>
            <person name="Noegel A.A."/>
            <person name="Schaap P."/>
            <person name="Gloeckner G."/>
        </authorList>
    </citation>
    <scope>NUCLEOTIDE SEQUENCE [LARGE SCALE GENOMIC DNA]</scope>
    <source>
        <strain evidence="4">SH3</strain>
    </source>
</reference>
<dbReference type="Pfam" id="PF22933">
    <property type="entry name" value="ComC_SSD"/>
    <property type="match status" value="1"/>
</dbReference>
<sequence>MPIDELNSAIWLIRLYGSTIPQTQSEICQEFVCSTIGSEIHITKIKIIVTTFTNVGALNNSITELVLPLVTDITINDSPVNTNFSINPLDYFKNLPKCTSLSIYSDSRITQIPIHFNKAFPNLENLILYCSNLTSIPIFFNSTELIDMRVNAPKLTLTLPTNANLPKLSNLLLTVLIERDKTYIFTQQSYPSLAIIKIQGTSNGNYGIIVEVASPLVTSVFTAIINNGPGFISPIFVYPKSITTIIVGGPIFSYSPSDLTLYTKLTHLKLINGQGEFPFYGPLPSTIQILSLGSNNNFTGSIPSNFLANSLPSLSIDLTGNQFLQGSLGQEYCYIGKLFIQNTSISSVPDCWWCFYNYTTSQFLFQTYLSQPQNIDCNFKVESTNLFSMNGDPVRIKGEGIGWGDPQTQVIIPNRELSKYIPAPLGSSQNMTLQFSGHSMNFTVNIIGFSVRNVTIDLKSNQDMIVYYNYANPNYPPNVTVGNSLQSVKSIDSNCTTVCRAVYTIPFPFNIETMTSAFFETLFEHQSIGSSLIIIKDTIVTSVNLQSSTLNLFGYFGKQSINGSVMINNTINCVIATTTLTFINCTLNQIPTSGPATISVSVPNGYYSSSSLLFIPYVQPSNQDCIINTNNCNGHGSCVNGQCQCDDGWVDDCRLKNEKDPEVMFKPNTTSPTSSFSHKNFTFSFNLVEIQELDIDGNVIKRLESNSWLLNDRSTNDLVSLSYDLVSHQNDSDYSLLNVTSIVEFSNSSRSIQFGDDIIQLGAGSIKVSVNITKWPFTSVLSNLRVLFSTTINNQQSIIGCDDSINTIESFQQSSNDDSIQYLRVVKDNVQFFGRFIDYCLSDGRKTYSKTQLINTTAIDQDNSIALIGISLPQSQSSILDPDFSALIINPDSYGKCDSKSDNDRWKLIVGVVVGVVGAVCLSVIIFVVVKRIKHNMILNINGQVLPADQINSAIWLGQLYGIEPPLTNEDDVCGSDEFTCKVIGSERHITDISIFRLDNVVSTVTSSITQLVFPQVSSITIYEGPQASIINRNINPLDYFKGQYPKCTRITFSDDTKIIQVPVNFNQAFPNLSALYISSTNLTTIPASGICTPTLYNLQFDSPKLTDVAIPPCSYLTDLLLKTSYQSNITYRFTQQQFPKLKSLIIVPSVIDPNIVLTLEIDTPSIDTVTAYVNSYGSSYVYPIFSNPGSIKTLTIGGSAVSVANNLSVFKNLERFSISYSSGPFPFNELLSPKLISLSLVDNMFTGSIASDFLTNNPQLTSLQLTGNQLLQGSFGQESCNLNQLFIANTSISSVPDCWWCYYNETKNVNFATTLTVPIPANCPDPQLDSTQYFSFGSRVTITGSNIGWGNRVSNLYVLEANRKLIATVTIPYSTTQSVIIQFSSQHSRTVSVTNIDFFTRNVTIDLKTNQEEEQDGEPQDHPFGAVYKFIENISFASCFSPIEELVDKVSGVKNIIETADKAWKKEMEKRDLENININNINNSNITIN</sequence>
<feature type="domain" description="ComC supersandwich" evidence="2">
    <location>
        <begin position="677"/>
        <end position="887"/>
    </location>
</feature>
<dbReference type="InterPro" id="IPR053331">
    <property type="entry name" value="EGF-like_comC"/>
</dbReference>
<dbReference type="SUPFAM" id="SSF52058">
    <property type="entry name" value="L domain-like"/>
    <property type="match status" value="1"/>
</dbReference>
<dbReference type="Gene3D" id="3.80.10.10">
    <property type="entry name" value="Ribonuclease Inhibitor"/>
    <property type="match status" value="2"/>
</dbReference>
<evidence type="ECO:0000256" key="1">
    <source>
        <dbReference type="SAM" id="Phobius"/>
    </source>
</evidence>
<protein>
    <submittedName>
        <fullName evidence="3">Tetracycline-efflux transporter</fullName>
    </submittedName>
</protein>
<dbReference type="EMBL" id="GL883025">
    <property type="protein sequence ID" value="EGG16010.1"/>
    <property type="molecule type" value="Genomic_DNA"/>
</dbReference>
<feature type="transmembrane region" description="Helical" evidence="1">
    <location>
        <begin position="906"/>
        <end position="930"/>
    </location>
</feature>
<proteinExistence type="predicted"/>
<gene>
    <name evidence="3" type="ORF">DFA_09682</name>
</gene>
<dbReference type="OrthoDB" id="26095at2759"/>
<dbReference type="PANTHER" id="PTHR24032">
    <property type="entry name" value="EGF-LIKE DOMAIN-CONTAINING PROTEIN-RELATED-RELATED"/>
    <property type="match status" value="1"/>
</dbReference>
<dbReference type="PANTHER" id="PTHR24032:SF16">
    <property type="entry name" value="EGF-LIKE DOMAIN-CONTAINING PROTEIN"/>
    <property type="match status" value="1"/>
</dbReference>
<organism evidence="3 4">
    <name type="scientific">Cavenderia fasciculata</name>
    <name type="common">Slime mold</name>
    <name type="synonym">Dictyostelium fasciculatum</name>
    <dbReference type="NCBI Taxonomy" id="261658"/>
    <lineage>
        <taxon>Eukaryota</taxon>
        <taxon>Amoebozoa</taxon>
        <taxon>Evosea</taxon>
        <taxon>Eumycetozoa</taxon>
        <taxon>Dictyostelia</taxon>
        <taxon>Acytosteliales</taxon>
        <taxon>Cavenderiaceae</taxon>
        <taxon>Cavenderia</taxon>
    </lineage>
</organism>
<name>F4Q8B0_CACFS</name>
<dbReference type="GeneID" id="14867970"/>
<evidence type="ECO:0000313" key="3">
    <source>
        <dbReference type="EMBL" id="EGG16010.1"/>
    </source>
</evidence>
<accession>F4Q8B0</accession>
<keyword evidence="4" id="KW-1185">Reference proteome</keyword>
<keyword evidence="1" id="KW-0472">Membrane</keyword>
<dbReference type="InterPro" id="IPR054484">
    <property type="entry name" value="ComC_SSD"/>
</dbReference>
<dbReference type="KEGG" id="dfa:DFA_09682"/>
<keyword evidence="1" id="KW-1133">Transmembrane helix</keyword>
<dbReference type="RefSeq" id="XP_004352335.1">
    <property type="nucleotide sequence ID" value="XM_004352283.1"/>
</dbReference>
<dbReference type="Gene3D" id="2.10.25.10">
    <property type="entry name" value="Laminin"/>
    <property type="match status" value="1"/>
</dbReference>
<keyword evidence="1" id="KW-0812">Transmembrane</keyword>
<dbReference type="InterPro" id="IPR032675">
    <property type="entry name" value="LRR_dom_sf"/>
</dbReference>
<evidence type="ECO:0000313" key="4">
    <source>
        <dbReference type="Proteomes" id="UP000007797"/>
    </source>
</evidence>
<dbReference type="Proteomes" id="UP000007797">
    <property type="component" value="Unassembled WGS sequence"/>
</dbReference>
<evidence type="ECO:0000259" key="2">
    <source>
        <dbReference type="Pfam" id="PF22933"/>
    </source>
</evidence>